<evidence type="ECO:0000256" key="6">
    <source>
        <dbReference type="ARBA" id="ARBA00015153"/>
    </source>
</evidence>
<proteinExistence type="inferred from homology"/>
<dbReference type="PANTHER" id="PTHR23123">
    <property type="entry name" value="PHD/F-BOX CONTAINING PROTEIN"/>
    <property type="match status" value="1"/>
</dbReference>
<evidence type="ECO:0000256" key="10">
    <source>
        <dbReference type="ARBA" id="ARBA00022853"/>
    </source>
</evidence>
<name>A0A0C2WY76_SERVB</name>
<evidence type="ECO:0000256" key="19">
    <source>
        <dbReference type="SAM" id="MobiDB-lite"/>
    </source>
</evidence>
<sequence>MAPSKRKKATNSASQAAVADAPMETASGKETAEEEELKCPGCSENDSPDQNKDTWICCDACKTWYHWGKCAGIDQDANSGEAVTLEQVDKWFCKSCTELDPSRVMTFKPPPRKSGRKKIEASSNTDTPMVDATQPVEGAASVSATGPGSSATPAPAGNGTLEVNKWIAIAESKKYAPDNFRRMNGSDIGLEWILRDESAMKEPIVVENPEGLGMKMPAKETTVRDIANEIGPDTHVEVIDVLSQSNSPGWTLGKWADYYHSPSHERDRIRNVISLEVSGTPLGQRILPPRLVRELDWVEKHWPHNKKQLGHYPKVQLYCLMSVSQCWTDWHIDFAGSSVYYHILHGSKVFYFIKPTSANLAAYEHWIGTDIQNHTWLGDMVDEVVRVELTAGNTMIIPTGWIHAVYTPGDTLVFGGNFLHSLNMKTQLRVRDIEIRTKVPKKFRFPLFTKLCWYVGERYCRDLKSKEEFSPRILKSLDALAGFLVSEARTIERGSEVAKKEARENVPADRVKDASLLARELRWRVRSAAGVDSDVELGGDDDDIIVPIKRDPNAPRDAGRKRRRDDTSGPLFKNWQRPEWSSVENTPLRESHDTLRVEEDAQGDAAWISQAGVKGDVMRSSKSNGTTKFRKLEHGAIERYSVVRTMEYITPSGNAESLKKEPL</sequence>
<evidence type="ECO:0000256" key="15">
    <source>
        <dbReference type="ARBA" id="ARBA00023163"/>
    </source>
</evidence>
<evidence type="ECO:0000256" key="17">
    <source>
        <dbReference type="ARBA" id="ARBA00031083"/>
    </source>
</evidence>
<organism evidence="21 22">
    <name type="scientific">Serendipita vermifera MAFF 305830</name>
    <dbReference type="NCBI Taxonomy" id="933852"/>
    <lineage>
        <taxon>Eukaryota</taxon>
        <taxon>Fungi</taxon>
        <taxon>Dikarya</taxon>
        <taxon>Basidiomycota</taxon>
        <taxon>Agaricomycotina</taxon>
        <taxon>Agaricomycetes</taxon>
        <taxon>Sebacinales</taxon>
        <taxon>Serendipitaceae</taxon>
        <taxon>Serendipita</taxon>
    </lineage>
</organism>
<dbReference type="InterPro" id="IPR013083">
    <property type="entry name" value="Znf_RING/FYVE/PHD"/>
</dbReference>
<evidence type="ECO:0000256" key="12">
    <source>
        <dbReference type="ARBA" id="ARBA00023002"/>
    </source>
</evidence>
<feature type="domain" description="JmjC" evidence="20">
    <location>
        <begin position="276"/>
        <end position="435"/>
    </location>
</feature>
<dbReference type="PROSITE" id="PS51184">
    <property type="entry name" value="JMJC"/>
    <property type="match status" value="1"/>
</dbReference>
<keyword evidence="8" id="KW-0863">Zinc-finger</keyword>
<protein>
    <recommendedName>
        <fullName evidence="6">JmjC domain-containing histone demethylation protein 1</fullName>
        <ecNumber evidence="5">1.14.11.27</ecNumber>
    </recommendedName>
    <alternativeName>
        <fullName evidence="17">[Histone-H3]-lysine-36 demethylase 1</fullName>
    </alternativeName>
</protein>
<keyword evidence="22" id="KW-1185">Reference proteome</keyword>
<comment type="catalytic activity">
    <reaction evidence="18">
        <text>N(6),N(6)-dimethyl-L-lysyl(36)-[histone H3] + 2 2-oxoglutarate + 2 O2 = L-lysyl(36)-[histone H3] + 2 formaldehyde + 2 succinate + 2 CO2</text>
        <dbReference type="Rhea" id="RHEA:42032"/>
        <dbReference type="Rhea" id="RHEA-COMP:9785"/>
        <dbReference type="Rhea" id="RHEA-COMP:9787"/>
        <dbReference type="ChEBI" id="CHEBI:15379"/>
        <dbReference type="ChEBI" id="CHEBI:16526"/>
        <dbReference type="ChEBI" id="CHEBI:16810"/>
        <dbReference type="ChEBI" id="CHEBI:16842"/>
        <dbReference type="ChEBI" id="CHEBI:29969"/>
        <dbReference type="ChEBI" id="CHEBI:30031"/>
        <dbReference type="ChEBI" id="CHEBI:61976"/>
        <dbReference type="EC" id="1.14.11.27"/>
    </reaction>
</comment>
<dbReference type="EC" id="1.14.11.27" evidence="5"/>
<evidence type="ECO:0000256" key="18">
    <source>
        <dbReference type="ARBA" id="ARBA00047915"/>
    </source>
</evidence>
<dbReference type="SUPFAM" id="SSF51197">
    <property type="entry name" value="Clavaminate synthase-like"/>
    <property type="match status" value="1"/>
</dbReference>
<gene>
    <name evidence="21" type="ORF">M408DRAFT_327932</name>
</gene>
<comment type="subcellular location">
    <subcellularLocation>
        <location evidence="3">Nucleus</location>
    </subcellularLocation>
</comment>
<evidence type="ECO:0000256" key="11">
    <source>
        <dbReference type="ARBA" id="ARBA00022964"/>
    </source>
</evidence>
<dbReference type="HOGENOM" id="CLU_003540_6_1_1"/>
<evidence type="ECO:0000256" key="16">
    <source>
        <dbReference type="ARBA" id="ARBA00023242"/>
    </source>
</evidence>
<keyword evidence="12" id="KW-0560">Oxidoreductase</keyword>
<evidence type="ECO:0000256" key="3">
    <source>
        <dbReference type="ARBA" id="ARBA00004123"/>
    </source>
</evidence>
<dbReference type="InterPro" id="IPR041070">
    <property type="entry name" value="JHD"/>
</dbReference>
<dbReference type="EMBL" id="KN824283">
    <property type="protein sequence ID" value="KIM31038.1"/>
    <property type="molecule type" value="Genomic_DNA"/>
</dbReference>
<evidence type="ECO:0000256" key="7">
    <source>
        <dbReference type="ARBA" id="ARBA00022723"/>
    </source>
</evidence>
<keyword evidence="14" id="KW-0805">Transcription regulation</keyword>
<evidence type="ECO:0000259" key="20">
    <source>
        <dbReference type="PROSITE" id="PS51184"/>
    </source>
</evidence>
<dbReference type="STRING" id="933852.A0A0C2WY76"/>
<dbReference type="InterPro" id="IPR003347">
    <property type="entry name" value="JmjC_dom"/>
</dbReference>
<dbReference type="Proteomes" id="UP000054097">
    <property type="component" value="Unassembled WGS sequence"/>
</dbReference>
<dbReference type="Pfam" id="PF02373">
    <property type="entry name" value="JmjC"/>
    <property type="match status" value="1"/>
</dbReference>
<evidence type="ECO:0000256" key="8">
    <source>
        <dbReference type="ARBA" id="ARBA00022771"/>
    </source>
</evidence>
<dbReference type="Pfam" id="PF17811">
    <property type="entry name" value="JHD"/>
    <property type="match status" value="1"/>
</dbReference>
<dbReference type="AlphaFoldDB" id="A0A0C2WY76"/>
<evidence type="ECO:0000256" key="2">
    <source>
        <dbReference type="ARBA" id="ARBA00003909"/>
    </source>
</evidence>
<evidence type="ECO:0000256" key="1">
    <source>
        <dbReference type="ARBA" id="ARBA00001954"/>
    </source>
</evidence>
<evidence type="ECO:0000256" key="9">
    <source>
        <dbReference type="ARBA" id="ARBA00022833"/>
    </source>
</evidence>
<keyword evidence="9" id="KW-0862">Zinc</keyword>
<feature type="region of interest" description="Disordered" evidence="19">
    <location>
        <begin position="1"/>
        <end position="50"/>
    </location>
</feature>
<accession>A0A0C2WY76</accession>
<dbReference type="CDD" id="cd15517">
    <property type="entry name" value="PHD_TCF19_like"/>
    <property type="match status" value="1"/>
</dbReference>
<dbReference type="GO" id="GO:0140680">
    <property type="term" value="F:histone H3K36me/H3K36me2 demethylase activity"/>
    <property type="evidence" value="ECO:0007669"/>
    <property type="project" value="UniProtKB-EC"/>
</dbReference>
<keyword evidence="7" id="KW-0479">Metal-binding</keyword>
<dbReference type="Gene3D" id="3.30.40.10">
    <property type="entry name" value="Zinc/RING finger domain, C3HC4 (zinc finger)"/>
    <property type="match status" value="1"/>
</dbReference>
<dbReference type="OrthoDB" id="5876800at2759"/>
<evidence type="ECO:0000256" key="5">
    <source>
        <dbReference type="ARBA" id="ARBA00013246"/>
    </source>
</evidence>
<evidence type="ECO:0000256" key="13">
    <source>
        <dbReference type="ARBA" id="ARBA00023004"/>
    </source>
</evidence>
<dbReference type="InterPro" id="IPR050690">
    <property type="entry name" value="JHDM1_Histone_Demethylase"/>
</dbReference>
<comment type="similarity">
    <text evidence="4">Belongs to the JHDM1 histone demethylase family.</text>
</comment>
<dbReference type="InterPro" id="IPR001965">
    <property type="entry name" value="Znf_PHD"/>
</dbReference>
<evidence type="ECO:0000313" key="22">
    <source>
        <dbReference type="Proteomes" id="UP000054097"/>
    </source>
</evidence>
<keyword evidence="13" id="KW-0408">Iron</keyword>
<dbReference type="InterPro" id="IPR011011">
    <property type="entry name" value="Znf_FYVE_PHD"/>
</dbReference>
<keyword evidence="16" id="KW-0539">Nucleus</keyword>
<dbReference type="SMART" id="SM00558">
    <property type="entry name" value="JmjC"/>
    <property type="match status" value="1"/>
</dbReference>
<dbReference type="Gene3D" id="2.60.120.650">
    <property type="entry name" value="Cupin"/>
    <property type="match status" value="1"/>
</dbReference>
<reference evidence="22" key="2">
    <citation type="submission" date="2015-01" db="EMBL/GenBank/DDBJ databases">
        <title>Evolutionary Origins and Diversification of the Mycorrhizal Mutualists.</title>
        <authorList>
            <consortium name="DOE Joint Genome Institute"/>
            <consortium name="Mycorrhizal Genomics Consortium"/>
            <person name="Kohler A."/>
            <person name="Kuo A."/>
            <person name="Nagy L.G."/>
            <person name="Floudas D."/>
            <person name="Copeland A."/>
            <person name="Barry K.W."/>
            <person name="Cichocki N."/>
            <person name="Veneault-Fourrey C."/>
            <person name="LaButti K."/>
            <person name="Lindquist E.A."/>
            <person name="Lipzen A."/>
            <person name="Lundell T."/>
            <person name="Morin E."/>
            <person name="Murat C."/>
            <person name="Riley R."/>
            <person name="Ohm R."/>
            <person name="Sun H."/>
            <person name="Tunlid A."/>
            <person name="Henrissat B."/>
            <person name="Grigoriev I.V."/>
            <person name="Hibbett D.S."/>
            <person name="Martin F."/>
        </authorList>
    </citation>
    <scope>NUCLEOTIDE SEQUENCE [LARGE SCALE GENOMIC DNA]</scope>
    <source>
        <strain evidence="22">MAFF 305830</strain>
    </source>
</reference>
<keyword evidence="11" id="KW-0223">Dioxygenase</keyword>
<evidence type="ECO:0000313" key="21">
    <source>
        <dbReference type="EMBL" id="KIM31038.1"/>
    </source>
</evidence>
<dbReference type="GO" id="GO:0005634">
    <property type="term" value="C:nucleus"/>
    <property type="evidence" value="ECO:0007669"/>
    <property type="project" value="UniProtKB-SubCell"/>
</dbReference>
<evidence type="ECO:0000256" key="14">
    <source>
        <dbReference type="ARBA" id="ARBA00023015"/>
    </source>
</evidence>
<keyword evidence="10" id="KW-0156">Chromatin regulator</keyword>
<feature type="region of interest" description="Disordered" evidence="19">
    <location>
        <begin position="542"/>
        <end position="591"/>
    </location>
</feature>
<reference evidence="21 22" key="1">
    <citation type="submission" date="2014-04" db="EMBL/GenBank/DDBJ databases">
        <authorList>
            <consortium name="DOE Joint Genome Institute"/>
            <person name="Kuo A."/>
            <person name="Zuccaro A."/>
            <person name="Kohler A."/>
            <person name="Nagy L.G."/>
            <person name="Floudas D."/>
            <person name="Copeland A."/>
            <person name="Barry K.W."/>
            <person name="Cichocki N."/>
            <person name="Veneault-Fourrey C."/>
            <person name="LaButti K."/>
            <person name="Lindquist E.A."/>
            <person name="Lipzen A."/>
            <person name="Lundell T."/>
            <person name="Morin E."/>
            <person name="Murat C."/>
            <person name="Sun H."/>
            <person name="Tunlid A."/>
            <person name="Henrissat B."/>
            <person name="Grigoriev I.V."/>
            <person name="Hibbett D.S."/>
            <person name="Martin F."/>
            <person name="Nordberg H.P."/>
            <person name="Cantor M.N."/>
            <person name="Hua S.X."/>
        </authorList>
    </citation>
    <scope>NUCLEOTIDE SEQUENCE [LARGE SCALE GENOMIC DNA]</scope>
    <source>
        <strain evidence="21 22">MAFF 305830</strain>
    </source>
</reference>
<feature type="compositionally biased region" description="Basic and acidic residues" evidence="19">
    <location>
        <begin position="548"/>
        <end position="558"/>
    </location>
</feature>
<keyword evidence="15" id="KW-0804">Transcription</keyword>
<feature type="region of interest" description="Disordered" evidence="19">
    <location>
        <begin position="104"/>
        <end position="131"/>
    </location>
</feature>
<dbReference type="SUPFAM" id="SSF57903">
    <property type="entry name" value="FYVE/PHD zinc finger"/>
    <property type="match status" value="1"/>
</dbReference>
<evidence type="ECO:0000256" key="4">
    <source>
        <dbReference type="ARBA" id="ARBA00008037"/>
    </source>
</evidence>
<dbReference type="SMART" id="SM00249">
    <property type="entry name" value="PHD"/>
    <property type="match status" value="1"/>
</dbReference>
<comment type="function">
    <text evidence="2">Histone demethylase that specifically demethylates 'Lys-36' of histone H3, thereby playing a central role in histone code.</text>
</comment>
<dbReference type="GO" id="GO:0008270">
    <property type="term" value="F:zinc ion binding"/>
    <property type="evidence" value="ECO:0007669"/>
    <property type="project" value="UniProtKB-KW"/>
</dbReference>
<comment type="cofactor">
    <cofactor evidence="1">
        <name>Fe(2+)</name>
        <dbReference type="ChEBI" id="CHEBI:29033"/>
    </cofactor>
</comment>